<protein>
    <recommendedName>
        <fullName evidence="4">Transmembrane protein</fullName>
    </recommendedName>
</protein>
<name>A0A396K255_MEDTR</name>
<dbReference type="Gramene" id="rna6121">
    <property type="protein sequence ID" value="RHN82005.1"/>
    <property type="gene ID" value="gene6121"/>
</dbReference>
<reference evidence="3" key="1">
    <citation type="journal article" date="2018" name="Nat. Plants">
        <title>Whole-genome landscape of Medicago truncatula symbiotic genes.</title>
        <authorList>
            <person name="Pecrix Y."/>
            <person name="Staton S.E."/>
            <person name="Sallet E."/>
            <person name="Lelandais-Briere C."/>
            <person name="Moreau S."/>
            <person name="Carrere S."/>
            <person name="Blein T."/>
            <person name="Jardinaud M.F."/>
            <person name="Latrasse D."/>
            <person name="Zouine M."/>
            <person name="Zahm M."/>
            <person name="Kreplak J."/>
            <person name="Mayjonade B."/>
            <person name="Satge C."/>
            <person name="Perez M."/>
            <person name="Cauet S."/>
            <person name="Marande W."/>
            <person name="Chantry-Darmon C."/>
            <person name="Lopez-Roques C."/>
            <person name="Bouchez O."/>
            <person name="Berard A."/>
            <person name="Debelle F."/>
            <person name="Munos S."/>
            <person name="Bendahmane A."/>
            <person name="Berges H."/>
            <person name="Niebel A."/>
            <person name="Buitink J."/>
            <person name="Frugier F."/>
            <person name="Benhamed M."/>
            <person name="Crespi M."/>
            <person name="Gouzy J."/>
            <person name="Gamas P."/>
        </authorList>
    </citation>
    <scope>NUCLEOTIDE SEQUENCE [LARGE SCALE GENOMIC DNA]</scope>
    <source>
        <strain evidence="3">cv. Jemalong A17</strain>
    </source>
</reference>
<evidence type="ECO:0000313" key="2">
    <source>
        <dbReference type="EMBL" id="RHN82005.1"/>
    </source>
</evidence>
<keyword evidence="1" id="KW-0732">Signal</keyword>
<sequence length="59" mass="6729">MLQSECTWWVMLCIVITRCFFSHPLNNRKLTSGSQIKHLEPPCSGPSHIHTVSLIYVTS</sequence>
<evidence type="ECO:0008006" key="4">
    <source>
        <dbReference type="Google" id="ProtNLM"/>
    </source>
</evidence>
<dbReference type="EMBL" id="PSQE01000001">
    <property type="protein sequence ID" value="RHN82005.1"/>
    <property type="molecule type" value="Genomic_DNA"/>
</dbReference>
<feature type="signal peptide" evidence="1">
    <location>
        <begin position="1"/>
        <end position="21"/>
    </location>
</feature>
<organism evidence="2 3">
    <name type="scientific">Medicago truncatula</name>
    <name type="common">Barrel medic</name>
    <name type="synonym">Medicago tribuloides</name>
    <dbReference type="NCBI Taxonomy" id="3880"/>
    <lineage>
        <taxon>Eukaryota</taxon>
        <taxon>Viridiplantae</taxon>
        <taxon>Streptophyta</taxon>
        <taxon>Embryophyta</taxon>
        <taxon>Tracheophyta</taxon>
        <taxon>Spermatophyta</taxon>
        <taxon>Magnoliopsida</taxon>
        <taxon>eudicotyledons</taxon>
        <taxon>Gunneridae</taxon>
        <taxon>Pentapetalae</taxon>
        <taxon>rosids</taxon>
        <taxon>fabids</taxon>
        <taxon>Fabales</taxon>
        <taxon>Fabaceae</taxon>
        <taxon>Papilionoideae</taxon>
        <taxon>50 kb inversion clade</taxon>
        <taxon>NPAAA clade</taxon>
        <taxon>Hologalegina</taxon>
        <taxon>IRL clade</taxon>
        <taxon>Trifolieae</taxon>
        <taxon>Medicago</taxon>
    </lineage>
</organism>
<feature type="chain" id="PRO_5017364132" description="Transmembrane protein" evidence="1">
    <location>
        <begin position="22"/>
        <end position="59"/>
    </location>
</feature>
<evidence type="ECO:0000256" key="1">
    <source>
        <dbReference type="SAM" id="SignalP"/>
    </source>
</evidence>
<evidence type="ECO:0000313" key="3">
    <source>
        <dbReference type="Proteomes" id="UP000265566"/>
    </source>
</evidence>
<proteinExistence type="predicted"/>
<comment type="caution">
    <text evidence="2">The sequence shown here is derived from an EMBL/GenBank/DDBJ whole genome shotgun (WGS) entry which is preliminary data.</text>
</comment>
<dbReference type="AlphaFoldDB" id="A0A396K255"/>
<dbReference type="Proteomes" id="UP000265566">
    <property type="component" value="Chromosome 1"/>
</dbReference>
<gene>
    <name evidence="2" type="ORF">MtrunA17_Chr1g0205241</name>
</gene>
<accession>A0A396K255</accession>